<keyword evidence="3" id="KW-1185">Reference proteome</keyword>
<gene>
    <name evidence="1" type="ordered locus">MTR_5g031900</name>
</gene>
<dbReference type="PaxDb" id="3880-AES95990"/>
<dbReference type="EnsemblPlants" id="AES95990">
    <property type="protein sequence ID" value="AES95990"/>
    <property type="gene ID" value="MTR_5g031900"/>
</dbReference>
<evidence type="ECO:0000313" key="2">
    <source>
        <dbReference type="EnsemblPlants" id="AES95990"/>
    </source>
</evidence>
<reference evidence="1 3" key="1">
    <citation type="journal article" date="2011" name="Nature">
        <title>The Medicago genome provides insight into the evolution of rhizobial symbioses.</title>
        <authorList>
            <person name="Young N.D."/>
            <person name="Debelle F."/>
            <person name="Oldroyd G.E."/>
            <person name="Geurts R."/>
            <person name="Cannon S.B."/>
            <person name="Udvardi M.K."/>
            <person name="Benedito V.A."/>
            <person name="Mayer K.F."/>
            <person name="Gouzy J."/>
            <person name="Schoof H."/>
            <person name="Van de Peer Y."/>
            <person name="Proost S."/>
            <person name="Cook D.R."/>
            <person name="Meyers B.C."/>
            <person name="Spannagl M."/>
            <person name="Cheung F."/>
            <person name="De Mita S."/>
            <person name="Krishnakumar V."/>
            <person name="Gundlach H."/>
            <person name="Zhou S."/>
            <person name="Mudge J."/>
            <person name="Bharti A.K."/>
            <person name="Murray J.D."/>
            <person name="Naoumkina M.A."/>
            <person name="Rosen B."/>
            <person name="Silverstein K.A."/>
            <person name="Tang H."/>
            <person name="Rombauts S."/>
            <person name="Zhao P.X."/>
            <person name="Zhou P."/>
            <person name="Barbe V."/>
            <person name="Bardou P."/>
            <person name="Bechner M."/>
            <person name="Bellec A."/>
            <person name="Berger A."/>
            <person name="Berges H."/>
            <person name="Bidwell S."/>
            <person name="Bisseling T."/>
            <person name="Choisne N."/>
            <person name="Couloux A."/>
            <person name="Denny R."/>
            <person name="Deshpande S."/>
            <person name="Dai X."/>
            <person name="Doyle J.J."/>
            <person name="Dudez A.M."/>
            <person name="Farmer A.D."/>
            <person name="Fouteau S."/>
            <person name="Franken C."/>
            <person name="Gibelin C."/>
            <person name="Gish J."/>
            <person name="Goldstein S."/>
            <person name="Gonzalez A.J."/>
            <person name="Green P.J."/>
            <person name="Hallab A."/>
            <person name="Hartog M."/>
            <person name="Hua A."/>
            <person name="Humphray S.J."/>
            <person name="Jeong D.H."/>
            <person name="Jing Y."/>
            <person name="Jocker A."/>
            <person name="Kenton S.M."/>
            <person name="Kim D.J."/>
            <person name="Klee K."/>
            <person name="Lai H."/>
            <person name="Lang C."/>
            <person name="Lin S."/>
            <person name="Macmil S.L."/>
            <person name="Magdelenat G."/>
            <person name="Matthews L."/>
            <person name="McCorrison J."/>
            <person name="Monaghan E.L."/>
            <person name="Mun J.H."/>
            <person name="Najar F.Z."/>
            <person name="Nicholson C."/>
            <person name="Noirot C."/>
            <person name="O'Bleness M."/>
            <person name="Paule C.R."/>
            <person name="Poulain J."/>
            <person name="Prion F."/>
            <person name="Qin B."/>
            <person name="Qu C."/>
            <person name="Retzel E.F."/>
            <person name="Riddle C."/>
            <person name="Sallet E."/>
            <person name="Samain S."/>
            <person name="Samson N."/>
            <person name="Sanders I."/>
            <person name="Saurat O."/>
            <person name="Scarpelli C."/>
            <person name="Schiex T."/>
            <person name="Segurens B."/>
            <person name="Severin A.J."/>
            <person name="Sherrier D.J."/>
            <person name="Shi R."/>
            <person name="Sims S."/>
            <person name="Singer S.R."/>
            <person name="Sinharoy S."/>
            <person name="Sterck L."/>
            <person name="Viollet A."/>
            <person name="Wang B.B."/>
            <person name="Wang K."/>
            <person name="Wang M."/>
            <person name="Wang X."/>
            <person name="Warfsmann J."/>
            <person name="Weissenbach J."/>
            <person name="White D.D."/>
            <person name="White J.D."/>
            <person name="Wiley G.B."/>
            <person name="Wincker P."/>
            <person name="Xing Y."/>
            <person name="Yang L."/>
            <person name="Yao Z."/>
            <person name="Ying F."/>
            <person name="Zhai J."/>
            <person name="Zhou L."/>
            <person name="Zuber A."/>
            <person name="Denarie J."/>
            <person name="Dixon R.A."/>
            <person name="May G.D."/>
            <person name="Schwartz D.C."/>
            <person name="Rogers J."/>
            <person name="Quetier F."/>
            <person name="Town C.D."/>
            <person name="Roe B.A."/>
        </authorList>
    </citation>
    <scope>NUCLEOTIDE SEQUENCE [LARGE SCALE GENOMIC DNA]</scope>
    <source>
        <strain evidence="1">A17</strain>
        <strain evidence="2 3">cv. Jemalong A17</strain>
    </source>
</reference>
<accession>G7JWC9</accession>
<dbReference type="AlphaFoldDB" id="G7JWC9"/>
<reference evidence="2" key="3">
    <citation type="submission" date="2015-04" db="UniProtKB">
        <authorList>
            <consortium name="EnsemblPlants"/>
        </authorList>
    </citation>
    <scope>IDENTIFICATION</scope>
    <source>
        <strain evidence="2">cv. Jemalong A17</strain>
    </source>
</reference>
<dbReference type="EMBL" id="CM001221">
    <property type="protein sequence ID" value="AES95990.1"/>
    <property type="molecule type" value="Genomic_DNA"/>
</dbReference>
<dbReference type="HOGENOM" id="CLU_2254139_0_0_1"/>
<evidence type="ECO:0000313" key="3">
    <source>
        <dbReference type="Proteomes" id="UP000002051"/>
    </source>
</evidence>
<sequence>MRFHRPTFLGSTKQNHSKLEISSIPKVESISRVSKEINYHQQSFASIPYGILYDSNTAYYHHNLFQHFHANTNDGATESAETGGLNVMPPTSSVEFFLWPNQSY</sequence>
<reference evidence="1 3" key="2">
    <citation type="journal article" date="2014" name="BMC Genomics">
        <title>An improved genome release (version Mt4.0) for the model legume Medicago truncatula.</title>
        <authorList>
            <person name="Tang H."/>
            <person name="Krishnakumar V."/>
            <person name="Bidwell S."/>
            <person name="Rosen B."/>
            <person name="Chan A."/>
            <person name="Zhou S."/>
            <person name="Gentzbittel L."/>
            <person name="Childs K.L."/>
            <person name="Yandell M."/>
            <person name="Gundlach H."/>
            <person name="Mayer K.F."/>
            <person name="Schwartz D.C."/>
            <person name="Town C.D."/>
        </authorList>
    </citation>
    <scope>GENOME REANNOTATION</scope>
    <source>
        <strain evidence="2 3">cv. Jemalong A17</strain>
    </source>
</reference>
<evidence type="ECO:0000313" key="1">
    <source>
        <dbReference type="EMBL" id="AES95990.1"/>
    </source>
</evidence>
<organism evidence="1 3">
    <name type="scientific">Medicago truncatula</name>
    <name type="common">Barrel medic</name>
    <name type="synonym">Medicago tribuloides</name>
    <dbReference type="NCBI Taxonomy" id="3880"/>
    <lineage>
        <taxon>Eukaryota</taxon>
        <taxon>Viridiplantae</taxon>
        <taxon>Streptophyta</taxon>
        <taxon>Embryophyta</taxon>
        <taxon>Tracheophyta</taxon>
        <taxon>Spermatophyta</taxon>
        <taxon>Magnoliopsida</taxon>
        <taxon>eudicotyledons</taxon>
        <taxon>Gunneridae</taxon>
        <taxon>Pentapetalae</taxon>
        <taxon>rosids</taxon>
        <taxon>fabids</taxon>
        <taxon>Fabales</taxon>
        <taxon>Fabaceae</taxon>
        <taxon>Papilionoideae</taxon>
        <taxon>50 kb inversion clade</taxon>
        <taxon>NPAAA clade</taxon>
        <taxon>Hologalegina</taxon>
        <taxon>IRL clade</taxon>
        <taxon>Trifolieae</taxon>
        <taxon>Medicago</taxon>
    </lineage>
</organism>
<dbReference type="Proteomes" id="UP000002051">
    <property type="component" value="Chromosome 5"/>
</dbReference>
<proteinExistence type="predicted"/>
<name>G7JWC9_MEDTR</name>
<protein>
    <submittedName>
        <fullName evidence="1">Aintegumenta-like protein, putative</fullName>
    </submittedName>
</protein>